<dbReference type="PROSITE" id="PS01124">
    <property type="entry name" value="HTH_ARAC_FAMILY_2"/>
    <property type="match status" value="1"/>
</dbReference>
<keyword evidence="4" id="KW-1133">Transmembrane helix</keyword>
<reference evidence="6 7" key="1">
    <citation type="submission" date="2019-11" db="EMBL/GenBank/DDBJ databases">
        <title>Paenibacillus monticola sp. nov., a novel PGPR strain isolated from mountain sample in China.</title>
        <authorList>
            <person name="Zhao Q."/>
            <person name="Li H.-P."/>
            <person name="Zhang J.-L."/>
        </authorList>
    </citation>
    <scope>NUCLEOTIDE SEQUENCE [LARGE SCALE GENOMIC DNA]</scope>
    <source>
        <strain evidence="6 7">LC-T2</strain>
    </source>
</reference>
<dbReference type="InterPro" id="IPR009057">
    <property type="entry name" value="Homeodomain-like_sf"/>
</dbReference>
<keyword evidence="4" id="KW-0812">Transmembrane</keyword>
<keyword evidence="3" id="KW-0804">Transcription</keyword>
<protein>
    <submittedName>
        <fullName evidence="6">Helix-turn-helix domain-containing protein</fullName>
    </submittedName>
</protein>
<feature type="transmembrane region" description="Helical" evidence="4">
    <location>
        <begin position="18"/>
        <end position="36"/>
    </location>
</feature>
<dbReference type="Pfam" id="PF12833">
    <property type="entry name" value="HTH_18"/>
    <property type="match status" value="1"/>
</dbReference>
<evidence type="ECO:0000256" key="4">
    <source>
        <dbReference type="SAM" id="Phobius"/>
    </source>
</evidence>
<dbReference type="GO" id="GO:0003700">
    <property type="term" value="F:DNA-binding transcription factor activity"/>
    <property type="evidence" value="ECO:0007669"/>
    <property type="project" value="InterPro"/>
</dbReference>
<dbReference type="Proteomes" id="UP000463051">
    <property type="component" value="Unassembled WGS sequence"/>
</dbReference>
<evidence type="ECO:0000256" key="1">
    <source>
        <dbReference type="ARBA" id="ARBA00023015"/>
    </source>
</evidence>
<dbReference type="Gene3D" id="1.10.10.60">
    <property type="entry name" value="Homeodomain-like"/>
    <property type="match status" value="2"/>
</dbReference>
<dbReference type="PANTHER" id="PTHR43280:SF28">
    <property type="entry name" value="HTH-TYPE TRANSCRIPTIONAL ACTIVATOR RHAS"/>
    <property type="match status" value="1"/>
</dbReference>
<evidence type="ECO:0000256" key="2">
    <source>
        <dbReference type="ARBA" id="ARBA00023125"/>
    </source>
</evidence>
<proteinExistence type="predicted"/>
<dbReference type="GO" id="GO:0043565">
    <property type="term" value="F:sequence-specific DNA binding"/>
    <property type="evidence" value="ECO:0007669"/>
    <property type="project" value="InterPro"/>
</dbReference>
<feature type="transmembrane region" description="Helical" evidence="4">
    <location>
        <begin position="300"/>
        <end position="321"/>
    </location>
</feature>
<keyword evidence="2" id="KW-0238">DNA-binding</keyword>
<dbReference type="PROSITE" id="PS00041">
    <property type="entry name" value="HTH_ARAC_FAMILY_1"/>
    <property type="match status" value="1"/>
</dbReference>
<feature type="domain" description="HTH araC/xylS-type" evidence="5">
    <location>
        <begin position="667"/>
        <end position="766"/>
    </location>
</feature>
<dbReference type="SMART" id="SM00342">
    <property type="entry name" value="HTH_ARAC"/>
    <property type="match status" value="1"/>
</dbReference>
<dbReference type="EMBL" id="WJXB01000011">
    <property type="protein sequence ID" value="MRN56006.1"/>
    <property type="molecule type" value="Genomic_DNA"/>
</dbReference>
<dbReference type="InterPro" id="IPR020449">
    <property type="entry name" value="Tscrpt_reg_AraC-type_HTH"/>
</dbReference>
<organism evidence="6 7">
    <name type="scientific">Paenibacillus monticola</name>
    <dbReference type="NCBI Taxonomy" id="2666075"/>
    <lineage>
        <taxon>Bacteria</taxon>
        <taxon>Bacillati</taxon>
        <taxon>Bacillota</taxon>
        <taxon>Bacilli</taxon>
        <taxon>Bacillales</taxon>
        <taxon>Paenibacillaceae</taxon>
        <taxon>Paenibacillus</taxon>
    </lineage>
</organism>
<dbReference type="PANTHER" id="PTHR43280">
    <property type="entry name" value="ARAC-FAMILY TRANSCRIPTIONAL REGULATOR"/>
    <property type="match status" value="1"/>
</dbReference>
<sequence length="769" mass="87699">MGEGLPVFKNSSVFRRFLISYVIILIIPSIGGFISYRTSISVTQSLSIENSVTQLQKSQEILERRMAEVEGFTRQLAINQELNVLMNESDNVTNVYGIWRAMRNVLTFGQTNDFLQNYYIYLANYNLILTPGSSYRPDHYYEASHYNGMSVDEWTKQVLNKSHRSEIKPLSSFVNKGVQTSVITYMQSLPLDSFYDSTPAVVVVIIDEKIIASLLSGLTERYGGWVHISDADGNTIVLQGSSEPDIKKLSTDPAFDGTKVSQFYKDDLVITTRSSTNGWVYQAGIPRQVLMENANKIKNMSWLITGVALFIGLLVGLVLAYRNSVPINRMIGVMKEQFGKDETVERNEFDFLSGNIANMITKNKLLESELNRQLPLIRDAFLKRLIAGEFESRDEIVSAAMQADINLLRGVGYTGIIQINGYSGMDSVEILNELNATRLLLKQALSEMEGPIPMTDMGSDKIVILFFFREEEAIQADEEKKITETLEKLAQYVFNEYRITIQASFGDLFSSVVEVSHSFEQAKQTLEYAVYMNKKGIMWNHETQVENNTYYYPMDTEQRLISTIRAGELDEAKRIIDSITAQNLNQRDLSIEMKHQLVGEMKGTFLKLLDQKTFMEAPLFESVKRRIIDIGFSEPLETIQGEFHTIMEELCGFITNKKKDTHIQIIKQMYQYTLEMYTDPELTLYRVAEQVERPEKYISQLFKEVTGVNYSDHLVKIRMDQAALLLKNSGDTVDEIAARVGYNSSHSFRRAFKRLMGISPSAYRQSCDE</sequence>
<evidence type="ECO:0000313" key="6">
    <source>
        <dbReference type="EMBL" id="MRN56006.1"/>
    </source>
</evidence>
<dbReference type="InterPro" id="IPR018060">
    <property type="entry name" value="HTH_AraC"/>
</dbReference>
<dbReference type="AlphaFoldDB" id="A0A7X2H9H7"/>
<accession>A0A7X2H9H7</accession>
<comment type="caution">
    <text evidence="6">The sequence shown here is derived from an EMBL/GenBank/DDBJ whole genome shotgun (WGS) entry which is preliminary data.</text>
</comment>
<gene>
    <name evidence="6" type="ORF">GJB61_23820</name>
</gene>
<name>A0A7X2H9H7_9BACL</name>
<dbReference type="SUPFAM" id="SSF46689">
    <property type="entry name" value="Homeodomain-like"/>
    <property type="match status" value="1"/>
</dbReference>
<evidence type="ECO:0000259" key="5">
    <source>
        <dbReference type="PROSITE" id="PS01124"/>
    </source>
</evidence>
<dbReference type="PRINTS" id="PR00032">
    <property type="entry name" value="HTHARAC"/>
</dbReference>
<keyword evidence="7" id="KW-1185">Reference proteome</keyword>
<evidence type="ECO:0000256" key="3">
    <source>
        <dbReference type="ARBA" id="ARBA00023163"/>
    </source>
</evidence>
<evidence type="ECO:0000313" key="7">
    <source>
        <dbReference type="Proteomes" id="UP000463051"/>
    </source>
</evidence>
<keyword evidence="4" id="KW-0472">Membrane</keyword>
<keyword evidence="1" id="KW-0805">Transcription regulation</keyword>
<dbReference type="InterPro" id="IPR018062">
    <property type="entry name" value="HTH_AraC-typ_CS"/>
</dbReference>